<dbReference type="AlphaFoldDB" id="A0A6S7K972"/>
<dbReference type="PROSITE" id="PS50994">
    <property type="entry name" value="INTEGRASE"/>
    <property type="match status" value="1"/>
</dbReference>
<dbReference type="OrthoDB" id="5986638at2759"/>
<dbReference type="GO" id="GO:0015074">
    <property type="term" value="P:DNA integration"/>
    <property type="evidence" value="ECO:0007669"/>
    <property type="project" value="InterPro"/>
</dbReference>
<accession>A0A6S7K972</accession>
<name>A0A6S7K972_PARCT</name>
<protein>
    <submittedName>
        <fullName evidence="1">Uncharacterized protein LOC110050550</fullName>
    </submittedName>
</protein>
<dbReference type="PANTHER" id="PTHR46791">
    <property type="entry name" value="EXPRESSED PROTEIN"/>
    <property type="match status" value="1"/>
</dbReference>
<dbReference type="InterPro" id="IPR012337">
    <property type="entry name" value="RNaseH-like_sf"/>
</dbReference>
<dbReference type="InterPro" id="IPR036397">
    <property type="entry name" value="RNaseH_sf"/>
</dbReference>
<dbReference type="Gene3D" id="3.30.420.10">
    <property type="entry name" value="Ribonuclease H-like superfamily/Ribonuclease H"/>
    <property type="match status" value="1"/>
</dbReference>
<comment type="caution">
    <text evidence="1">The sequence shown here is derived from an EMBL/GenBank/DDBJ whole genome shotgun (WGS) entry which is preliminary data.</text>
</comment>
<dbReference type="PANTHER" id="PTHR46791:SF4">
    <property type="match status" value="1"/>
</dbReference>
<dbReference type="EMBL" id="CACRXK020026125">
    <property type="protein sequence ID" value="CAB4039971.1"/>
    <property type="molecule type" value="Genomic_DNA"/>
</dbReference>
<reference evidence="1" key="1">
    <citation type="submission" date="2020-04" db="EMBL/GenBank/DDBJ databases">
        <authorList>
            <person name="Alioto T."/>
            <person name="Alioto T."/>
            <person name="Gomez Garrido J."/>
        </authorList>
    </citation>
    <scope>NUCLEOTIDE SEQUENCE</scope>
    <source>
        <strain evidence="1">A484AB</strain>
    </source>
</reference>
<dbReference type="Proteomes" id="UP001152795">
    <property type="component" value="Unassembled WGS sequence"/>
</dbReference>
<sequence>MPLYRREGQSVVNVEWVAFLQAAKSVIAGIASTLTESSTGNTFSRLDQLEILSNRLESICSSFTTLLDNLNADEGTLGLLTDVLASLMLIQRAIFREVERIQSTNENTSYRCSTHRTNRPGRPKYDITKNQLEFLRSKHFSWVSIAKLLHVSTRTLRRRKIELGIDDNFSAISEEELTRTMEDIIKITPNIGQSRMVGALRARGLNIQRHRVRECLRRIDPVGTALRWNPRIYRRKYQVPHPNALWHMDGNHKLIRWRLVIHACIDGYSRLVIYLQCANNNRASTVVDFFEHGVTDFGLPLRVRSDHGLENVDVARFMLIHRGCNRGSMITGKSVHNVRVERLHRDVYCGVLSHYVWLFTTMEEDGFLDCLNENHLFALHYVFIPRIQKSLDECKCQWNGHPVSTAENLSPEQLFIRGTMSNCNQNILEGVNDNNEFDEFGSGIDLDTDATRPINDDDYDVSVPQINVNEELSIVLQENITHLSDDGHHGVNLFRACVQLLSENTTG</sequence>
<organism evidence="1 2">
    <name type="scientific">Paramuricea clavata</name>
    <name type="common">Red gorgonian</name>
    <name type="synonym">Violescent sea-whip</name>
    <dbReference type="NCBI Taxonomy" id="317549"/>
    <lineage>
        <taxon>Eukaryota</taxon>
        <taxon>Metazoa</taxon>
        <taxon>Cnidaria</taxon>
        <taxon>Anthozoa</taxon>
        <taxon>Octocorallia</taxon>
        <taxon>Malacalcyonacea</taxon>
        <taxon>Plexauridae</taxon>
        <taxon>Paramuricea</taxon>
    </lineage>
</organism>
<dbReference type="InterPro" id="IPR058913">
    <property type="entry name" value="Integrase_dom_put"/>
</dbReference>
<evidence type="ECO:0000313" key="1">
    <source>
        <dbReference type="EMBL" id="CAB4039971.1"/>
    </source>
</evidence>
<proteinExistence type="predicted"/>
<evidence type="ECO:0000313" key="2">
    <source>
        <dbReference type="Proteomes" id="UP001152795"/>
    </source>
</evidence>
<dbReference type="GO" id="GO:0003676">
    <property type="term" value="F:nucleic acid binding"/>
    <property type="evidence" value="ECO:0007669"/>
    <property type="project" value="InterPro"/>
</dbReference>
<dbReference type="SUPFAM" id="SSF53098">
    <property type="entry name" value="Ribonuclease H-like"/>
    <property type="match status" value="1"/>
</dbReference>
<keyword evidence="2" id="KW-1185">Reference proteome</keyword>
<dbReference type="Pfam" id="PF24764">
    <property type="entry name" value="rva_4"/>
    <property type="match status" value="1"/>
</dbReference>
<gene>
    <name evidence="1" type="ORF">PACLA_8A039519</name>
</gene>
<dbReference type="InterPro" id="IPR001584">
    <property type="entry name" value="Integrase_cat-core"/>
</dbReference>